<proteinExistence type="predicted"/>
<feature type="region of interest" description="Disordered" evidence="1">
    <location>
        <begin position="1"/>
        <end position="50"/>
    </location>
</feature>
<accession>A0AA39YJF9</accession>
<dbReference type="Proteomes" id="UP001174936">
    <property type="component" value="Unassembled WGS sequence"/>
</dbReference>
<name>A0AA39YJF9_9PEZI</name>
<evidence type="ECO:0000313" key="2">
    <source>
        <dbReference type="EMBL" id="KAK0652080.1"/>
    </source>
</evidence>
<evidence type="ECO:0000256" key="1">
    <source>
        <dbReference type="SAM" id="MobiDB-lite"/>
    </source>
</evidence>
<keyword evidence="3" id="KW-1185">Reference proteome</keyword>
<gene>
    <name evidence="2" type="ORF">B0T16DRAFT_443400</name>
</gene>
<sequence>MLPQSRLSHTIGFTIPRPYQHPNQPETRARSGLGSVEESESDTSSSSSASVVVDGDLDLANIGDGSGNARHRNLVLFQNAPELSYQMQCTVRWEGEVWLRWLTIGENWNGGRLLGSRQYKYMRNLGDPQFADSTPQTAELGRCDGWKTVEVPKPSRDRQLPANLQFDFHSPNWERGKHSARISCLRGPSTSVDCFQHN</sequence>
<comment type="caution">
    <text evidence="2">The sequence shown here is derived from an EMBL/GenBank/DDBJ whole genome shotgun (WGS) entry which is preliminary data.</text>
</comment>
<protein>
    <submittedName>
        <fullName evidence="2">Uncharacterized protein</fullName>
    </submittedName>
</protein>
<organism evidence="2 3">
    <name type="scientific">Cercophora newfieldiana</name>
    <dbReference type="NCBI Taxonomy" id="92897"/>
    <lineage>
        <taxon>Eukaryota</taxon>
        <taxon>Fungi</taxon>
        <taxon>Dikarya</taxon>
        <taxon>Ascomycota</taxon>
        <taxon>Pezizomycotina</taxon>
        <taxon>Sordariomycetes</taxon>
        <taxon>Sordariomycetidae</taxon>
        <taxon>Sordariales</taxon>
        <taxon>Lasiosphaeriaceae</taxon>
        <taxon>Cercophora</taxon>
    </lineage>
</organism>
<dbReference type="EMBL" id="JAULSV010000002">
    <property type="protein sequence ID" value="KAK0652080.1"/>
    <property type="molecule type" value="Genomic_DNA"/>
</dbReference>
<dbReference type="AlphaFoldDB" id="A0AA39YJF9"/>
<evidence type="ECO:0000313" key="3">
    <source>
        <dbReference type="Proteomes" id="UP001174936"/>
    </source>
</evidence>
<reference evidence="2" key="1">
    <citation type="submission" date="2023-06" db="EMBL/GenBank/DDBJ databases">
        <title>Genome-scale phylogeny and comparative genomics of the fungal order Sordariales.</title>
        <authorList>
            <consortium name="Lawrence Berkeley National Laboratory"/>
            <person name="Hensen N."/>
            <person name="Bonometti L."/>
            <person name="Westerberg I."/>
            <person name="Brannstrom I.O."/>
            <person name="Guillou S."/>
            <person name="Cros-Aarteil S."/>
            <person name="Calhoun S."/>
            <person name="Haridas S."/>
            <person name="Kuo A."/>
            <person name="Mondo S."/>
            <person name="Pangilinan J."/>
            <person name="Riley R."/>
            <person name="Labutti K."/>
            <person name="Andreopoulos B."/>
            <person name="Lipzen A."/>
            <person name="Chen C."/>
            <person name="Yanf M."/>
            <person name="Daum C."/>
            <person name="Ng V."/>
            <person name="Clum A."/>
            <person name="Steindorff A."/>
            <person name="Ohm R."/>
            <person name="Martin F."/>
            <person name="Silar P."/>
            <person name="Natvig D."/>
            <person name="Lalanne C."/>
            <person name="Gautier V."/>
            <person name="Ament-Velasquez S.L."/>
            <person name="Kruys A."/>
            <person name="Hutchinson M.I."/>
            <person name="Powell A.J."/>
            <person name="Barry K."/>
            <person name="Miller A.N."/>
            <person name="Grigoriev I.V."/>
            <person name="Debuchy R."/>
            <person name="Gladieux P."/>
            <person name="Thoren M.H."/>
            <person name="Johannesson H."/>
        </authorList>
    </citation>
    <scope>NUCLEOTIDE SEQUENCE</scope>
    <source>
        <strain evidence="2">SMH2532-1</strain>
    </source>
</reference>